<proteinExistence type="predicted"/>
<dbReference type="OrthoDB" id="3220023at2759"/>
<gene>
    <name evidence="1" type="ORF">SERLADRAFT_457725</name>
</gene>
<reference evidence="1" key="1">
    <citation type="submission" date="2011-04" db="EMBL/GenBank/DDBJ databases">
        <title>Evolution of plant cell wall degrading machinery underlies the functional diversity of forest fungi.</title>
        <authorList>
            <consortium name="US DOE Joint Genome Institute (JGI-PGF)"/>
            <person name="Eastwood D.C."/>
            <person name="Floudas D."/>
            <person name="Binder M."/>
            <person name="Majcherczyk A."/>
            <person name="Schneider P."/>
            <person name="Aerts A."/>
            <person name="Asiegbu F.O."/>
            <person name="Baker S.E."/>
            <person name="Barry K."/>
            <person name="Bendiksby M."/>
            <person name="Blumentritt M."/>
            <person name="Coutinho P.M."/>
            <person name="Cullen D."/>
            <person name="Cullen D."/>
            <person name="Gathman A."/>
            <person name="Goodell B."/>
            <person name="Henrissat B."/>
            <person name="Ihrmark K."/>
            <person name="Kauserud H."/>
            <person name="Kohler A."/>
            <person name="LaButti K."/>
            <person name="Lapidus A."/>
            <person name="Lavin J.L."/>
            <person name="Lee Y.-H."/>
            <person name="Lindquist E."/>
            <person name="Lilly W."/>
            <person name="Lucas S."/>
            <person name="Morin E."/>
            <person name="Murat C."/>
            <person name="Oguiza J.A."/>
            <person name="Park J."/>
            <person name="Pisabarro A.G."/>
            <person name="Riley R."/>
            <person name="Rosling A."/>
            <person name="Salamov A."/>
            <person name="Schmidt O."/>
            <person name="Schmutz J."/>
            <person name="Skrede I."/>
            <person name="Stenlid J."/>
            <person name="Wiebenga A."/>
            <person name="Xie X."/>
            <person name="Kues U."/>
            <person name="Hibbett D.S."/>
            <person name="Hoffmeister D."/>
            <person name="Hogberg N."/>
            <person name="Martin F."/>
            <person name="Grigoriev I.V."/>
            <person name="Watkinson S.C."/>
        </authorList>
    </citation>
    <scope>NUCLEOTIDE SEQUENCE</scope>
    <source>
        <strain evidence="1">S7.9</strain>
    </source>
</reference>
<organism>
    <name type="scientific">Serpula lacrymans var. lacrymans (strain S7.9)</name>
    <name type="common">Dry rot fungus</name>
    <dbReference type="NCBI Taxonomy" id="578457"/>
    <lineage>
        <taxon>Eukaryota</taxon>
        <taxon>Fungi</taxon>
        <taxon>Dikarya</taxon>
        <taxon>Basidiomycota</taxon>
        <taxon>Agaricomycotina</taxon>
        <taxon>Agaricomycetes</taxon>
        <taxon>Agaricomycetidae</taxon>
        <taxon>Boletales</taxon>
        <taxon>Coniophorineae</taxon>
        <taxon>Serpulaceae</taxon>
        <taxon>Serpula</taxon>
    </lineage>
</organism>
<dbReference type="GeneID" id="18817572"/>
<dbReference type="KEGG" id="sla:SERLADRAFT_457725"/>
<dbReference type="RefSeq" id="XP_007313905.1">
    <property type="nucleotide sequence ID" value="XM_007313843.1"/>
</dbReference>
<dbReference type="Proteomes" id="UP000008064">
    <property type="component" value="Unassembled WGS sequence"/>
</dbReference>
<dbReference type="HOGENOM" id="CLU_633349_0_0_1"/>
<accession>F8NH74</accession>
<sequence length="433" mass="49520">MRSPYQEIASDYDVGCGIDGLERSSRKITATCEREKPVLDSSTCKTRRHKTNVLEELNPTDFSLVREDVEAQLLNMTERRQRSMNEHYYRRRRIEVEQHFNRLKSEGNFVLPTLAEFRKLPVMQLVQGKVGTSNNSFAGDLKNSLLIAELIQGDLRKWMEPVVDALSSELGYPNWKSASTKKLSPVKRLTARFKCKRCDRVAKKYSNDGCLDFEGVCAHQCPHLSEKEAKQGSWRVEDFVKDEKAIRVISQALTLCGAREDDPSSADVVKSFGPRFKCLSCSAKIVMGFSCLVGHAHRHDEMKVELEAERDIFSINIFPILEGRSATLMNLSYRSKKQRELRVYGCRHCLPGGDIRPEISSYDTVPREGRDTARAATAFPSASEEAKRHKKIQFFSFDGLRSHAKNKHHIELLRDEDLFYQPPSHLSVRLFRS</sequence>
<name>F8NH74_SERL9</name>
<dbReference type="AlphaFoldDB" id="F8NH74"/>
<protein>
    <submittedName>
        <fullName evidence="1">Uncharacterized protein</fullName>
    </submittedName>
</protein>
<evidence type="ECO:0000313" key="1">
    <source>
        <dbReference type="EMBL" id="EGO29663.1"/>
    </source>
</evidence>
<dbReference type="EMBL" id="GL945429">
    <property type="protein sequence ID" value="EGO29663.1"/>
    <property type="molecule type" value="Genomic_DNA"/>
</dbReference>